<organism evidence="1 2">
    <name type="scientific">Actinoplanes italicus</name>
    <dbReference type="NCBI Taxonomy" id="113567"/>
    <lineage>
        <taxon>Bacteria</taxon>
        <taxon>Bacillati</taxon>
        <taxon>Actinomycetota</taxon>
        <taxon>Actinomycetes</taxon>
        <taxon>Micromonosporales</taxon>
        <taxon>Micromonosporaceae</taxon>
        <taxon>Actinoplanes</taxon>
    </lineage>
</organism>
<evidence type="ECO:0000313" key="1">
    <source>
        <dbReference type="EMBL" id="PRX11015.1"/>
    </source>
</evidence>
<dbReference type="OrthoDB" id="3401794at2"/>
<dbReference type="AlphaFoldDB" id="A0A2T0JTN9"/>
<accession>A0A2T0JTN9</accession>
<protein>
    <submittedName>
        <fullName evidence="1">Uncharacterized protein</fullName>
    </submittedName>
</protein>
<sequence length="92" mass="9811">MRTTIVIAVDGVERHPFWPDGTEVTQRSGLEYEVLLPGGRTLSSGDRFTATAVIDDGGAIDSEKISGFLSFCEVPDAPVLFADAASIQEPGR</sequence>
<reference evidence="1 2" key="1">
    <citation type="submission" date="2018-03" db="EMBL/GenBank/DDBJ databases">
        <title>Genomic Encyclopedia of Archaeal and Bacterial Type Strains, Phase II (KMG-II): from individual species to whole genera.</title>
        <authorList>
            <person name="Goeker M."/>
        </authorList>
    </citation>
    <scope>NUCLEOTIDE SEQUENCE [LARGE SCALE GENOMIC DNA]</scope>
    <source>
        <strain evidence="1 2">DSM 43146</strain>
    </source>
</reference>
<keyword evidence="2" id="KW-1185">Reference proteome</keyword>
<name>A0A2T0JTN9_9ACTN</name>
<proteinExistence type="predicted"/>
<dbReference type="Proteomes" id="UP000239415">
    <property type="component" value="Unassembled WGS sequence"/>
</dbReference>
<dbReference type="RefSeq" id="WP_106330295.1">
    <property type="nucleotide sequence ID" value="NZ_BOMO01000164.1"/>
</dbReference>
<gene>
    <name evidence="1" type="ORF">CLV67_13273</name>
</gene>
<dbReference type="EMBL" id="PVMZ01000032">
    <property type="protein sequence ID" value="PRX11015.1"/>
    <property type="molecule type" value="Genomic_DNA"/>
</dbReference>
<evidence type="ECO:0000313" key="2">
    <source>
        <dbReference type="Proteomes" id="UP000239415"/>
    </source>
</evidence>
<comment type="caution">
    <text evidence="1">The sequence shown here is derived from an EMBL/GenBank/DDBJ whole genome shotgun (WGS) entry which is preliminary data.</text>
</comment>